<feature type="region of interest" description="Disordered" evidence="1">
    <location>
        <begin position="134"/>
        <end position="153"/>
    </location>
</feature>
<evidence type="ECO:0000256" key="1">
    <source>
        <dbReference type="SAM" id="MobiDB-lite"/>
    </source>
</evidence>
<dbReference type="GO" id="GO:0045944">
    <property type="term" value="P:positive regulation of transcription by RNA polymerase II"/>
    <property type="evidence" value="ECO:0007669"/>
    <property type="project" value="TreeGrafter"/>
</dbReference>
<reference evidence="2" key="1">
    <citation type="submission" date="2021-02" db="EMBL/GenBank/DDBJ databases">
        <authorList>
            <person name="Dougan E. K."/>
            <person name="Rhodes N."/>
            <person name="Thang M."/>
            <person name="Chan C."/>
        </authorList>
    </citation>
    <scope>NUCLEOTIDE SEQUENCE</scope>
</reference>
<dbReference type="PANTHER" id="PTHR46007:SF12">
    <property type="entry name" value="C2H2-TYPE DOMAIN-CONTAINING PROTEIN-RELATED"/>
    <property type="match status" value="1"/>
</dbReference>
<feature type="region of interest" description="Disordered" evidence="1">
    <location>
        <begin position="472"/>
        <end position="492"/>
    </location>
</feature>
<organism evidence="2 3">
    <name type="scientific">Polarella glacialis</name>
    <name type="common">Dinoflagellate</name>
    <dbReference type="NCBI Taxonomy" id="89957"/>
    <lineage>
        <taxon>Eukaryota</taxon>
        <taxon>Sar</taxon>
        <taxon>Alveolata</taxon>
        <taxon>Dinophyceae</taxon>
        <taxon>Suessiales</taxon>
        <taxon>Suessiaceae</taxon>
        <taxon>Polarella</taxon>
    </lineage>
</organism>
<dbReference type="Proteomes" id="UP000654075">
    <property type="component" value="Unassembled WGS sequence"/>
</dbReference>
<keyword evidence="3" id="KW-1185">Reference proteome</keyword>
<feature type="compositionally biased region" description="Low complexity" evidence="1">
    <location>
        <begin position="214"/>
        <end position="231"/>
    </location>
</feature>
<evidence type="ECO:0000313" key="2">
    <source>
        <dbReference type="EMBL" id="CAE8581948.1"/>
    </source>
</evidence>
<dbReference type="AlphaFoldDB" id="A0A813D0Z5"/>
<dbReference type="PANTHER" id="PTHR46007">
    <property type="entry name" value="MEDIATOR OF RNA POLYMERASE II TRANSCRIPTION SUBUNIT 12"/>
    <property type="match status" value="1"/>
</dbReference>
<dbReference type="EMBL" id="CAJNNV010000249">
    <property type="protein sequence ID" value="CAE8581948.1"/>
    <property type="molecule type" value="Genomic_DNA"/>
</dbReference>
<feature type="region of interest" description="Disordered" evidence="1">
    <location>
        <begin position="214"/>
        <end position="236"/>
    </location>
</feature>
<dbReference type="GO" id="GO:0016592">
    <property type="term" value="C:mediator complex"/>
    <property type="evidence" value="ECO:0007669"/>
    <property type="project" value="TreeGrafter"/>
</dbReference>
<feature type="compositionally biased region" description="Low complexity" evidence="1">
    <location>
        <begin position="135"/>
        <end position="153"/>
    </location>
</feature>
<protein>
    <submittedName>
        <fullName evidence="2">Uncharacterized protein</fullName>
    </submittedName>
</protein>
<feature type="compositionally biased region" description="Low complexity" evidence="1">
    <location>
        <begin position="474"/>
        <end position="485"/>
    </location>
</feature>
<dbReference type="GO" id="GO:0003713">
    <property type="term" value="F:transcription coactivator activity"/>
    <property type="evidence" value="ECO:0007669"/>
    <property type="project" value="TreeGrafter"/>
</dbReference>
<gene>
    <name evidence="2" type="ORF">PGLA1383_LOCUS959</name>
</gene>
<feature type="region of interest" description="Disordered" evidence="1">
    <location>
        <begin position="97"/>
        <end position="126"/>
    </location>
</feature>
<evidence type="ECO:0000313" key="3">
    <source>
        <dbReference type="Proteomes" id="UP000654075"/>
    </source>
</evidence>
<proteinExistence type="predicted"/>
<accession>A0A813D0Z5</accession>
<sequence length="492" mass="54679">MSPSYGMAAVHQLTDQCKWEAMLAALVRGMPGQWKLLEEDVADDLEVRLLEVSEAANFGNHPGVFEGNCCWASVEFDEATTQEQLQEWRRRRETCRRDLEEQGSQQQQQPQPQPQPQPQQQQQQWSSVLIEACDSNNSNNTNNNSSNLNHNTTPADWDSSFNFEIAKLEQEIDIWAALPASLKAQVSVRLQQQGEQRQQQQQQQQQQQTTTATTTTTATATTERQQQQQQRLGIRPPDALELLQGEHPRLPRYGRHFRSLASKNVDFSPIVRIMQRFFGRTIYSTGFEHEGGRKDGVLRVSDGSASTFYAGLSFKFSEQHHQQQESQSQQQLSEQTNLAACKSSTSPRFPAAALAAHGNNSNSNININININCNNNININISGSSSNTNITAAALAAHSAAAEAEHVKQFLCQKLPDHIVGRVVMELKTRKGVAICRYTEEELGAISAAVSSGAFRTQLDVGRGLVRLHDGRDSWSSTVSGQGSSRARPLTP</sequence>
<comment type="caution">
    <text evidence="2">The sequence shown here is derived from an EMBL/GenBank/DDBJ whole genome shotgun (WGS) entry which is preliminary data.</text>
</comment>
<dbReference type="InterPro" id="IPR051647">
    <property type="entry name" value="Mediator_comp_sub12"/>
</dbReference>
<name>A0A813D0Z5_POLGL</name>